<dbReference type="PANTHER" id="PTHR42085">
    <property type="entry name" value="F-BOX DOMAIN-CONTAINING PROTEIN"/>
    <property type="match status" value="1"/>
</dbReference>
<organism evidence="2 3">
    <name type="scientific">Patellaria atrata CBS 101060</name>
    <dbReference type="NCBI Taxonomy" id="1346257"/>
    <lineage>
        <taxon>Eukaryota</taxon>
        <taxon>Fungi</taxon>
        <taxon>Dikarya</taxon>
        <taxon>Ascomycota</taxon>
        <taxon>Pezizomycotina</taxon>
        <taxon>Dothideomycetes</taxon>
        <taxon>Dothideomycetes incertae sedis</taxon>
        <taxon>Patellariales</taxon>
        <taxon>Patellariaceae</taxon>
        <taxon>Patellaria</taxon>
    </lineage>
</organism>
<evidence type="ECO:0000256" key="1">
    <source>
        <dbReference type="SAM" id="MobiDB-lite"/>
    </source>
</evidence>
<gene>
    <name evidence="2" type="ORF">M501DRAFT_1013838</name>
</gene>
<feature type="region of interest" description="Disordered" evidence="1">
    <location>
        <begin position="16"/>
        <end position="45"/>
    </location>
</feature>
<evidence type="ECO:0000313" key="3">
    <source>
        <dbReference type="Proteomes" id="UP000799429"/>
    </source>
</evidence>
<sequence>MSQPRDYRTKLKLKCLPPRSTGDTEGVRPSKRIKTAHPSEVVADETTNPTGPIFRLFDLRGELRNEVYAQALQSPDPIPLLSRVPPMLQTSRQLRKETLGFYYAHNTFTLPPYEYSHKLAVDTFLKSPRAAYLTKLTVSLRLGRCCFLCGIHAVPEEERREWIARKRQDMMLHRHDLLQDGKITQLHLTLSKDRMSVKMKTGQPVLCDWDPLHAIGQANKVSLKRSAPGVDAEARAELWSQLRVDSRLDGRDLLQFAVAASRSEQFSCPARWGNALKELRSLSDRGSVCKSFDIGTACPKGYGLRVGGTRKALLEIAHQHDGQGRCLDSLADLLNAGDA</sequence>
<evidence type="ECO:0000313" key="2">
    <source>
        <dbReference type="EMBL" id="KAF2842498.1"/>
    </source>
</evidence>
<proteinExistence type="predicted"/>
<accession>A0A9P4SH02</accession>
<reference evidence="2" key="1">
    <citation type="journal article" date="2020" name="Stud. Mycol.">
        <title>101 Dothideomycetes genomes: a test case for predicting lifestyles and emergence of pathogens.</title>
        <authorList>
            <person name="Haridas S."/>
            <person name="Albert R."/>
            <person name="Binder M."/>
            <person name="Bloem J."/>
            <person name="Labutti K."/>
            <person name="Salamov A."/>
            <person name="Andreopoulos B."/>
            <person name="Baker S."/>
            <person name="Barry K."/>
            <person name="Bills G."/>
            <person name="Bluhm B."/>
            <person name="Cannon C."/>
            <person name="Castanera R."/>
            <person name="Culley D."/>
            <person name="Daum C."/>
            <person name="Ezra D."/>
            <person name="Gonzalez J."/>
            <person name="Henrissat B."/>
            <person name="Kuo A."/>
            <person name="Liang C."/>
            <person name="Lipzen A."/>
            <person name="Lutzoni F."/>
            <person name="Magnuson J."/>
            <person name="Mondo S."/>
            <person name="Nolan M."/>
            <person name="Ohm R."/>
            <person name="Pangilinan J."/>
            <person name="Park H.-J."/>
            <person name="Ramirez L."/>
            <person name="Alfaro M."/>
            <person name="Sun H."/>
            <person name="Tritt A."/>
            <person name="Yoshinaga Y."/>
            <person name="Zwiers L.-H."/>
            <person name="Turgeon B."/>
            <person name="Goodwin S."/>
            <person name="Spatafora J."/>
            <person name="Crous P."/>
            <person name="Grigoriev I."/>
        </authorList>
    </citation>
    <scope>NUCLEOTIDE SEQUENCE</scope>
    <source>
        <strain evidence="2">CBS 101060</strain>
    </source>
</reference>
<keyword evidence="3" id="KW-1185">Reference proteome</keyword>
<comment type="caution">
    <text evidence="2">The sequence shown here is derived from an EMBL/GenBank/DDBJ whole genome shotgun (WGS) entry which is preliminary data.</text>
</comment>
<name>A0A9P4SH02_9PEZI</name>
<dbReference type="AlphaFoldDB" id="A0A9P4SH02"/>
<dbReference type="EMBL" id="MU006090">
    <property type="protein sequence ID" value="KAF2842498.1"/>
    <property type="molecule type" value="Genomic_DNA"/>
</dbReference>
<protein>
    <submittedName>
        <fullName evidence="2">Uncharacterized protein</fullName>
    </submittedName>
</protein>
<dbReference type="PANTHER" id="PTHR42085:SF2">
    <property type="entry name" value="F-BOX DOMAIN-CONTAINING PROTEIN"/>
    <property type="match status" value="1"/>
</dbReference>
<dbReference type="InterPro" id="IPR038883">
    <property type="entry name" value="AN11006-like"/>
</dbReference>
<dbReference type="OrthoDB" id="62952at2759"/>
<dbReference type="Proteomes" id="UP000799429">
    <property type="component" value="Unassembled WGS sequence"/>
</dbReference>